<evidence type="ECO:0000313" key="3">
    <source>
        <dbReference type="Proteomes" id="UP000184073"/>
    </source>
</evidence>
<dbReference type="RefSeq" id="XP_040666574.1">
    <property type="nucleotide sequence ID" value="XM_040810024.1"/>
</dbReference>
<protein>
    <submittedName>
        <fullName evidence="2">Uncharacterized protein</fullName>
    </submittedName>
</protein>
<feature type="coiled-coil region" evidence="1">
    <location>
        <begin position="298"/>
        <end position="325"/>
    </location>
</feature>
<sequence>MENNTAGEVPLEQLTPRETRAELVKGLQDTAAVAIDQLQRSSEMTQAWTLPARVFPQSILTMAACLASGSDVEVRSTQLDIKIPGLDDPQSSLNALLNYCSALGREAFEQSEKGMLSLDSVAASAHQKIEHIMQLVGRPERDAILQAELTSFQALGTRLGAKIGEMDEAFAVWTTFTNDLIRKLDKKLGPVPEAETSEVQLSVLQDAYVRSEERLKQIQAESDQQNSYLVDLLRREVPKACSQEEMMVKLREIVSQEDDGRLYLGIPRFLFTNDYAAWPGLVTAADAEREQAAVSEQIQALGKSLQSIERDLEAAKQDREYASERLIMASRSSSKRNLELLADSKLDLKTISQILTSSAQELKCLRHHISNLKTFFTDLSKVVENTVDSYESFHLSARLELPNHPNEAAKFTKEDKTLQDWCAQATDEIEELARKGAENVPLDIENSLKESLNTAMNRYQFWAGDWGRKFWFTDTFHPIQPRDRIQLVYMDLTADKLKLYTGTQCDN</sequence>
<organism evidence="2 3">
    <name type="scientific">Aspergillus versicolor CBS 583.65</name>
    <dbReference type="NCBI Taxonomy" id="1036611"/>
    <lineage>
        <taxon>Eukaryota</taxon>
        <taxon>Fungi</taxon>
        <taxon>Dikarya</taxon>
        <taxon>Ascomycota</taxon>
        <taxon>Pezizomycotina</taxon>
        <taxon>Eurotiomycetes</taxon>
        <taxon>Eurotiomycetidae</taxon>
        <taxon>Eurotiales</taxon>
        <taxon>Aspergillaceae</taxon>
        <taxon>Aspergillus</taxon>
        <taxon>Aspergillus subgen. Nidulantes</taxon>
    </lineage>
</organism>
<dbReference type="Proteomes" id="UP000184073">
    <property type="component" value="Unassembled WGS sequence"/>
</dbReference>
<proteinExistence type="predicted"/>
<evidence type="ECO:0000313" key="2">
    <source>
        <dbReference type="EMBL" id="OJJ00812.1"/>
    </source>
</evidence>
<dbReference type="AlphaFoldDB" id="A0A1L9PH37"/>
<evidence type="ECO:0000256" key="1">
    <source>
        <dbReference type="SAM" id="Coils"/>
    </source>
</evidence>
<dbReference type="OrthoDB" id="4505772at2759"/>
<reference evidence="3" key="1">
    <citation type="journal article" date="2017" name="Genome Biol.">
        <title>Comparative genomics reveals high biological diversity and specific adaptations in the industrially and medically important fungal genus Aspergillus.</title>
        <authorList>
            <person name="de Vries R.P."/>
            <person name="Riley R."/>
            <person name="Wiebenga A."/>
            <person name="Aguilar-Osorio G."/>
            <person name="Amillis S."/>
            <person name="Uchima C.A."/>
            <person name="Anderluh G."/>
            <person name="Asadollahi M."/>
            <person name="Askin M."/>
            <person name="Barry K."/>
            <person name="Battaglia E."/>
            <person name="Bayram O."/>
            <person name="Benocci T."/>
            <person name="Braus-Stromeyer S.A."/>
            <person name="Caldana C."/>
            <person name="Canovas D."/>
            <person name="Cerqueira G.C."/>
            <person name="Chen F."/>
            <person name="Chen W."/>
            <person name="Choi C."/>
            <person name="Clum A."/>
            <person name="Dos Santos R.A."/>
            <person name="Damasio A.R."/>
            <person name="Diallinas G."/>
            <person name="Emri T."/>
            <person name="Fekete E."/>
            <person name="Flipphi M."/>
            <person name="Freyberg S."/>
            <person name="Gallo A."/>
            <person name="Gournas C."/>
            <person name="Habgood R."/>
            <person name="Hainaut M."/>
            <person name="Harispe M.L."/>
            <person name="Henrissat B."/>
            <person name="Hilden K.S."/>
            <person name="Hope R."/>
            <person name="Hossain A."/>
            <person name="Karabika E."/>
            <person name="Karaffa L."/>
            <person name="Karanyi Z."/>
            <person name="Krasevec N."/>
            <person name="Kuo A."/>
            <person name="Kusch H."/>
            <person name="LaButti K."/>
            <person name="Lagendijk E.L."/>
            <person name="Lapidus A."/>
            <person name="Levasseur A."/>
            <person name="Lindquist E."/>
            <person name="Lipzen A."/>
            <person name="Logrieco A.F."/>
            <person name="MacCabe A."/>
            <person name="Maekelae M.R."/>
            <person name="Malavazi I."/>
            <person name="Melin P."/>
            <person name="Meyer V."/>
            <person name="Mielnichuk N."/>
            <person name="Miskei M."/>
            <person name="Molnar A.P."/>
            <person name="Mule G."/>
            <person name="Ngan C.Y."/>
            <person name="Orejas M."/>
            <person name="Orosz E."/>
            <person name="Ouedraogo J.P."/>
            <person name="Overkamp K.M."/>
            <person name="Park H.-S."/>
            <person name="Perrone G."/>
            <person name="Piumi F."/>
            <person name="Punt P.J."/>
            <person name="Ram A.F."/>
            <person name="Ramon A."/>
            <person name="Rauscher S."/>
            <person name="Record E."/>
            <person name="Riano-Pachon D.M."/>
            <person name="Robert V."/>
            <person name="Roehrig J."/>
            <person name="Ruller R."/>
            <person name="Salamov A."/>
            <person name="Salih N.S."/>
            <person name="Samson R.A."/>
            <person name="Sandor E."/>
            <person name="Sanguinetti M."/>
            <person name="Schuetze T."/>
            <person name="Sepcic K."/>
            <person name="Shelest E."/>
            <person name="Sherlock G."/>
            <person name="Sophianopoulou V."/>
            <person name="Squina F.M."/>
            <person name="Sun H."/>
            <person name="Susca A."/>
            <person name="Todd R.B."/>
            <person name="Tsang A."/>
            <person name="Unkles S.E."/>
            <person name="van de Wiele N."/>
            <person name="van Rossen-Uffink D."/>
            <person name="Oliveira J.V."/>
            <person name="Vesth T.C."/>
            <person name="Visser J."/>
            <person name="Yu J.-H."/>
            <person name="Zhou M."/>
            <person name="Andersen M.R."/>
            <person name="Archer D.B."/>
            <person name="Baker S.E."/>
            <person name="Benoit I."/>
            <person name="Brakhage A.A."/>
            <person name="Braus G.H."/>
            <person name="Fischer R."/>
            <person name="Frisvad J.C."/>
            <person name="Goldman G.H."/>
            <person name="Houbraken J."/>
            <person name="Oakley B."/>
            <person name="Pocsi I."/>
            <person name="Scazzocchio C."/>
            <person name="Seiboth B."/>
            <person name="vanKuyk P.A."/>
            <person name="Wortman J."/>
            <person name="Dyer P.S."/>
            <person name="Grigoriev I.V."/>
        </authorList>
    </citation>
    <scope>NUCLEOTIDE SEQUENCE [LARGE SCALE GENOMIC DNA]</scope>
    <source>
        <strain evidence="3">CBS 583.65</strain>
    </source>
</reference>
<gene>
    <name evidence="2" type="ORF">ASPVEDRAFT_27523</name>
</gene>
<name>A0A1L9PH37_ASPVE</name>
<dbReference type="EMBL" id="KV878127">
    <property type="protein sequence ID" value="OJJ00812.1"/>
    <property type="molecule type" value="Genomic_DNA"/>
</dbReference>
<dbReference type="VEuPathDB" id="FungiDB:ASPVEDRAFT_27523"/>
<keyword evidence="3" id="KW-1185">Reference proteome</keyword>
<dbReference type="GeneID" id="63725535"/>
<dbReference type="STRING" id="1036611.A0A1L9PH37"/>
<accession>A0A1L9PH37</accession>
<keyword evidence="1" id="KW-0175">Coiled coil</keyword>